<keyword evidence="2" id="KW-1185">Reference proteome</keyword>
<dbReference type="RefSeq" id="WP_146597612.1">
    <property type="nucleotide sequence ID" value="NZ_SJPT01000020.1"/>
</dbReference>
<evidence type="ECO:0000313" key="1">
    <source>
        <dbReference type="EMBL" id="TWU10307.1"/>
    </source>
</evidence>
<gene>
    <name evidence="1" type="ORF">Pla52o_57640</name>
</gene>
<organism evidence="1 2">
    <name type="scientific">Novipirellula galeiformis</name>
    <dbReference type="NCBI Taxonomy" id="2528004"/>
    <lineage>
        <taxon>Bacteria</taxon>
        <taxon>Pseudomonadati</taxon>
        <taxon>Planctomycetota</taxon>
        <taxon>Planctomycetia</taxon>
        <taxon>Pirellulales</taxon>
        <taxon>Pirellulaceae</taxon>
        <taxon>Novipirellula</taxon>
    </lineage>
</organism>
<dbReference type="OrthoDB" id="238714at2"/>
<name>A0A5C6BF94_9BACT</name>
<comment type="caution">
    <text evidence="1">The sequence shown here is derived from an EMBL/GenBank/DDBJ whole genome shotgun (WGS) entry which is preliminary data.</text>
</comment>
<protein>
    <submittedName>
        <fullName evidence="1">Uncharacterized protein</fullName>
    </submittedName>
</protein>
<evidence type="ECO:0000313" key="2">
    <source>
        <dbReference type="Proteomes" id="UP000316304"/>
    </source>
</evidence>
<reference evidence="1 2" key="1">
    <citation type="submission" date="2019-02" db="EMBL/GenBank/DDBJ databases">
        <title>Deep-cultivation of Planctomycetes and their phenomic and genomic characterization uncovers novel biology.</title>
        <authorList>
            <person name="Wiegand S."/>
            <person name="Jogler M."/>
            <person name="Boedeker C."/>
            <person name="Pinto D."/>
            <person name="Vollmers J."/>
            <person name="Rivas-Marin E."/>
            <person name="Kohn T."/>
            <person name="Peeters S.H."/>
            <person name="Heuer A."/>
            <person name="Rast P."/>
            <person name="Oberbeckmann S."/>
            <person name="Bunk B."/>
            <person name="Jeske O."/>
            <person name="Meyerdierks A."/>
            <person name="Storesund J.E."/>
            <person name="Kallscheuer N."/>
            <person name="Luecker S."/>
            <person name="Lage O.M."/>
            <person name="Pohl T."/>
            <person name="Merkel B.J."/>
            <person name="Hornburger P."/>
            <person name="Mueller R.-W."/>
            <person name="Bruemmer F."/>
            <person name="Labrenz M."/>
            <person name="Spormann A.M."/>
            <person name="Op Den Camp H."/>
            <person name="Overmann J."/>
            <person name="Amann R."/>
            <person name="Jetten M.S.M."/>
            <person name="Mascher T."/>
            <person name="Medema M.H."/>
            <person name="Devos D.P."/>
            <person name="Kaster A.-K."/>
            <person name="Ovreas L."/>
            <person name="Rohde M."/>
            <person name="Galperin M.Y."/>
            <person name="Jogler C."/>
        </authorList>
    </citation>
    <scope>NUCLEOTIDE SEQUENCE [LARGE SCALE GENOMIC DNA]</scope>
    <source>
        <strain evidence="1 2">Pla52o</strain>
    </source>
</reference>
<dbReference type="AlphaFoldDB" id="A0A5C6BF94"/>
<dbReference type="EMBL" id="SJPT01000020">
    <property type="protein sequence ID" value="TWU10307.1"/>
    <property type="molecule type" value="Genomic_DNA"/>
</dbReference>
<accession>A0A5C6BF94</accession>
<sequence>MLDERSGVVSVVTSAMLYQRLPAHLEILTGELAVEPDVELASKYRELLDRGVDLIETDLPPRGWPVLYCDAEIPESKNKFLHRK</sequence>
<dbReference type="Proteomes" id="UP000316304">
    <property type="component" value="Unassembled WGS sequence"/>
</dbReference>
<proteinExistence type="predicted"/>